<dbReference type="Gene3D" id="2.70.170.10">
    <property type="entry name" value="Neurotransmitter-gated ion-channel ligand-binding domain"/>
    <property type="match status" value="1"/>
</dbReference>
<comment type="subcellular location">
    <subcellularLocation>
        <location evidence="1">Membrane</location>
        <topology evidence="1">Multi-pass membrane protein</topology>
    </subcellularLocation>
</comment>
<dbReference type="PRINTS" id="PR00252">
    <property type="entry name" value="NRIONCHANNEL"/>
</dbReference>
<keyword evidence="3" id="KW-0407">Ion channel</keyword>
<organism evidence="5 6">
    <name type="scientific">Limulus polyphemus</name>
    <name type="common">Atlantic horseshoe crab</name>
    <dbReference type="NCBI Taxonomy" id="6850"/>
    <lineage>
        <taxon>Eukaryota</taxon>
        <taxon>Metazoa</taxon>
        <taxon>Ecdysozoa</taxon>
        <taxon>Arthropoda</taxon>
        <taxon>Chelicerata</taxon>
        <taxon>Merostomata</taxon>
        <taxon>Xiphosura</taxon>
        <taxon>Limulidae</taxon>
        <taxon>Limulus</taxon>
    </lineage>
</organism>
<sequence>MRETTRKTYKLRRTGNKDAIFLMLLFLVSPCSCKGDANSTFHDLDMLDELLKNYDRRALPTSHLGRPTVVSCEIYIRSFGSINPETMDFEVDLYLRQKWLDERLRKPNLSKPLDLNDPKLVKRIWKPEVFFANAKVAEFQYVTVPNVLVRINPSGEILYMLRLKLTFSCMMDLYRYPLDSQVCTIELASFSKTTKELNLTWSTKNPLNLYENLKLPQFVTKFVL</sequence>
<gene>
    <name evidence="6" type="primary">LOC106475105</name>
</gene>
<dbReference type="PROSITE" id="PS00236">
    <property type="entry name" value="NEUROTR_ION_CHANNEL"/>
    <property type="match status" value="1"/>
</dbReference>
<proteinExistence type="inferred from homology"/>
<dbReference type="InterPro" id="IPR036734">
    <property type="entry name" value="Neur_chan_lig-bd_sf"/>
</dbReference>
<keyword evidence="2" id="KW-0472">Membrane</keyword>
<accession>A0ABM1RUG4</accession>
<reference evidence="6" key="1">
    <citation type="submission" date="2025-08" db="UniProtKB">
        <authorList>
            <consortium name="RefSeq"/>
        </authorList>
    </citation>
    <scope>IDENTIFICATION</scope>
    <source>
        <tissue evidence="6">Muscle</tissue>
    </source>
</reference>
<name>A0ABM1RUG4_LIMPO</name>
<dbReference type="GeneID" id="106475105"/>
<dbReference type="InterPro" id="IPR006202">
    <property type="entry name" value="Neur_chan_lig-bd"/>
</dbReference>
<feature type="signal peptide" evidence="3">
    <location>
        <begin position="1"/>
        <end position="33"/>
    </location>
</feature>
<evidence type="ECO:0000256" key="1">
    <source>
        <dbReference type="ARBA" id="ARBA00004141"/>
    </source>
</evidence>
<dbReference type="SUPFAM" id="SSF63712">
    <property type="entry name" value="Nicotinic receptor ligand binding domain-like"/>
    <property type="match status" value="1"/>
</dbReference>
<dbReference type="InterPro" id="IPR006201">
    <property type="entry name" value="Neur_channel"/>
</dbReference>
<dbReference type="InterPro" id="IPR018000">
    <property type="entry name" value="Neurotransmitter_ion_chnl_CS"/>
</dbReference>
<keyword evidence="3" id="KW-0813">Transport</keyword>
<dbReference type="RefSeq" id="XP_022235019.1">
    <property type="nucleotide sequence ID" value="XM_022379311.1"/>
</dbReference>
<feature type="chain" id="PRO_5044968231" evidence="3">
    <location>
        <begin position="34"/>
        <end position="224"/>
    </location>
</feature>
<evidence type="ECO:0000256" key="2">
    <source>
        <dbReference type="ARBA" id="ARBA00023136"/>
    </source>
</evidence>
<keyword evidence="5" id="KW-1185">Reference proteome</keyword>
<evidence type="ECO:0000313" key="6">
    <source>
        <dbReference type="RefSeq" id="XP_022235019.1"/>
    </source>
</evidence>
<dbReference type="Proteomes" id="UP000694941">
    <property type="component" value="Unplaced"/>
</dbReference>
<evidence type="ECO:0000256" key="3">
    <source>
        <dbReference type="RuleBase" id="RU000687"/>
    </source>
</evidence>
<evidence type="ECO:0000313" key="5">
    <source>
        <dbReference type="Proteomes" id="UP000694941"/>
    </source>
</evidence>
<dbReference type="Pfam" id="PF02931">
    <property type="entry name" value="Neur_chan_LBD"/>
    <property type="match status" value="1"/>
</dbReference>
<dbReference type="PANTHER" id="PTHR18945">
    <property type="entry name" value="NEUROTRANSMITTER GATED ION CHANNEL"/>
    <property type="match status" value="1"/>
</dbReference>
<keyword evidence="3" id="KW-0732">Signal</keyword>
<feature type="domain" description="Neurotransmitter-gated ion-channel ligand-binding" evidence="4">
    <location>
        <begin position="46"/>
        <end position="220"/>
    </location>
</feature>
<comment type="similarity">
    <text evidence="3">Belongs to the ligand-gated ion channel (TC 1.A.9) family.</text>
</comment>
<keyword evidence="3" id="KW-0406">Ion transport</keyword>
<evidence type="ECO:0000259" key="4">
    <source>
        <dbReference type="Pfam" id="PF02931"/>
    </source>
</evidence>
<protein>
    <submittedName>
        <fullName evidence="6">Glycine receptor subunit alpha-2-like</fullName>
    </submittedName>
</protein>